<dbReference type="InterPro" id="IPR036651">
    <property type="entry name" value="Gln_synt_N_sf"/>
</dbReference>
<dbReference type="SUPFAM" id="SSF52540">
    <property type="entry name" value="P-loop containing nucleoside triphosphate hydrolases"/>
    <property type="match status" value="1"/>
</dbReference>
<feature type="non-terminal residue" evidence="10">
    <location>
        <position position="1"/>
    </location>
</feature>
<proteinExistence type="inferred from homology"/>
<feature type="compositionally biased region" description="Basic and acidic residues" evidence="8">
    <location>
        <begin position="52"/>
        <end position="61"/>
    </location>
</feature>
<comment type="similarity">
    <text evidence="7">Belongs to the AAA ATPase family.</text>
</comment>
<comment type="similarity">
    <text evidence="1 6">Belongs to the glutamine synthetase family.</text>
</comment>
<dbReference type="Gene3D" id="3.40.50.300">
    <property type="entry name" value="P-loop containing nucleotide triphosphate hydrolases"/>
    <property type="match status" value="1"/>
</dbReference>
<feature type="compositionally biased region" description="Gly residues" evidence="8">
    <location>
        <begin position="1"/>
        <end position="11"/>
    </location>
</feature>
<dbReference type="PANTHER" id="PTHR23073">
    <property type="entry name" value="26S PROTEASOME REGULATORY SUBUNIT"/>
    <property type="match status" value="1"/>
</dbReference>
<evidence type="ECO:0000256" key="3">
    <source>
        <dbReference type="ARBA" id="ARBA00022598"/>
    </source>
</evidence>
<dbReference type="Gene3D" id="1.10.8.60">
    <property type="match status" value="1"/>
</dbReference>
<evidence type="ECO:0000259" key="9">
    <source>
        <dbReference type="PROSITE" id="PS51986"/>
    </source>
</evidence>
<keyword evidence="3" id="KW-0436">Ligase</keyword>
<dbReference type="EC" id="6.3.1.2" evidence="2"/>
<dbReference type="InterPro" id="IPR027417">
    <property type="entry name" value="P-loop_NTPase"/>
</dbReference>
<dbReference type="FunFam" id="3.10.20.70:FF:000004">
    <property type="entry name" value="Glutamine synthetase"/>
    <property type="match status" value="1"/>
</dbReference>
<keyword evidence="11" id="KW-1185">Reference proteome</keyword>
<evidence type="ECO:0000256" key="4">
    <source>
        <dbReference type="ARBA" id="ARBA00022741"/>
    </source>
</evidence>
<organism evidence="10 11">
    <name type="scientific">Balaenoptera physalus</name>
    <name type="common">Fin whale</name>
    <name type="synonym">Balaena physalus</name>
    <dbReference type="NCBI Taxonomy" id="9770"/>
    <lineage>
        <taxon>Eukaryota</taxon>
        <taxon>Metazoa</taxon>
        <taxon>Chordata</taxon>
        <taxon>Craniata</taxon>
        <taxon>Vertebrata</taxon>
        <taxon>Euteleostomi</taxon>
        <taxon>Mammalia</taxon>
        <taxon>Eutheria</taxon>
        <taxon>Laurasiatheria</taxon>
        <taxon>Artiodactyla</taxon>
        <taxon>Whippomorpha</taxon>
        <taxon>Cetacea</taxon>
        <taxon>Mysticeti</taxon>
        <taxon>Balaenopteridae</taxon>
        <taxon>Balaenoptera</taxon>
    </lineage>
</organism>
<dbReference type="PROSITE" id="PS00674">
    <property type="entry name" value="AAA"/>
    <property type="match status" value="1"/>
</dbReference>
<dbReference type="OrthoDB" id="9833584at2759"/>
<dbReference type="Pfam" id="PF03951">
    <property type="entry name" value="Gln-synt_N"/>
    <property type="match status" value="1"/>
</dbReference>
<dbReference type="GO" id="GO:0016887">
    <property type="term" value="F:ATP hydrolysis activity"/>
    <property type="evidence" value="ECO:0007669"/>
    <property type="project" value="InterPro"/>
</dbReference>
<name>A0A643CBB1_BALPH</name>
<dbReference type="FunFam" id="1.10.8.60:FF:000007">
    <property type="entry name" value="26S proteasome regulatory subunit 4"/>
    <property type="match status" value="1"/>
</dbReference>
<evidence type="ECO:0000256" key="5">
    <source>
        <dbReference type="ARBA" id="ARBA00022840"/>
    </source>
</evidence>
<dbReference type="SUPFAM" id="SSF54368">
    <property type="entry name" value="Glutamine synthetase, N-terminal domain"/>
    <property type="match status" value="1"/>
</dbReference>
<dbReference type="GO" id="GO:0004356">
    <property type="term" value="F:glutamine synthetase activity"/>
    <property type="evidence" value="ECO:0007669"/>
    <property type="project" value="UniProtKB-EC"/>
</dbReference>
<dbReference type="Gene3D" id="3.10.20.70">
    <property type="entry name" value="Glutamine synthetase, N-terminal domain"/>
    <property type="match status" value="1"/>
</dbReference>
<dbReference type="InterPro" id="IPR027302">
    <property type="entry name" value="Gln_synth_N_conserv_site"/>
</dbReference>
<feature type="compositionally biased region" description="Pro residues" evidence="8">
    <location>
        <begin position="79"/>
        <end position="91"/>
    </location>
</feature>
<dbReference type="Proteomes" id="UP000437017">
    <property type="component" value="Unassembled WGS sequence"/>
</dbReference>
<evidence type="ECO:0000256" key="1">
    <source>
        <dbReference type="ARBA" id="ARBA00009897"/>
    </source>
</evidence>
<evidence type="ECO:0000313" key="11">
    <source>
        <dbReference type="Proteomes" id="UP000437017"/>
    </source>
</evidence>
<dbReference type="GO" id="GO:0006542">
    <property type="term" value="P:glutamine biosynthetic process"/>
    <property type="evidence" value="ECO:0007669"/>
    <property type="project" value="InterPro"/>
</dbReference>
<dbReference type="PROSITE" id="PS00180">
    <property type="entry name" value="GLNA_1"/>
    <property type="match status" value="1"/>
</dbReference>
<evidence type="ECO:0000256" key="7">
    <source>
        <dbReference type="RuleBase" id="RU003651"/>
    </source>
</evidence>
<feature type="domain" description="GS beta-grasp" evidence="9">
    <location>
        <begin position="159"/>
        <end position="241"/>
    </location>
</feature>
<keyword evidence="5 7" id="KW-0067">ATP-binding</keyword>
<comment type="caution">
    <text evidence="10">The sequence shown here is derived from an EMBL/GenBank/DDBJ whole genome shotgun (WGS) entry which is preliminary data.</text>
</comment>
<evidence type="ECO:0000256" key="2">
    <source>
        <dbReference type="ARBA" id="ARBA00012937"/>
    </source>
</evidence>
<evidence type="ECO:0000256" key="6">
    <source>
        <dbReference type="PROSITE-ProRule" id="PRU01330"/>
    </source>
</evidence>
<protein>
    <recommendedName>
        <fullName evidence="2">glutamine synthetase</fullName>
        <ecNumber evidence="2">6.3.1.2</ecNumber>
    </recommendedName>
</protein>
<sequence>DYPNHPGGGKRGSSPGRKSVKKTTNEDDDLESRSSGSLSNCFDFVAYSVNAREKPRVKIETLTHQPSHSCSSRSDPDRSPTPSPSPSPSPSPRKLRCLDQREPETHERRERYSKRRKAKEGIDTVDLMWLGTPSTMATSASSHLNKGIKQVYMSLPQGEKVQAMYIWIDGTGEGLRCKTRTLDCEPKCIEELPEWNFDGSSTFQSEGSNSDMYLVPAAMFRDPFRKDPNKLVFCEVFKYNRKPAGVYRIDVKLPQALGQIRDLWGDVKVIMATNRMETLDPALIRPGRIDRKIKYPLPDEKTKKRIFQIHTSRMTLADDVTLDDLIMAKDDLSGANIKAICMEAGLMALREHRMKVTNEDFKKSKENVLYKKQEGTPEGLYL</sequence>
<feature type="compositionally biased region" description="Basic and acidic residues" evidence="8">
    <location>
        <begin position="96"/>
        <end position="110"/>
    </location>
</feature>
<dbReference type="GO" id="GO:0005524">
    <property type="term" value="F:ATP binding"/>
    <property type="evidence" value="ECO:0007669"/>
    <property type="project" value="UniProtKB-KW"/>
</dbReference>
<feature type="region of interest" description="Disordered" evidence="8">
    <location>
        <begin position="52"/>
        <end position="117"/>
    </location>
</feature>
<keyword evidence="4 7" id="KW-0547">Nucleotide-binding</keyword>
<gene>
    <name evidence="10" type="ORF">E2I00_002712</name>
</gene>
<evidence type="ECO:0000256" key="8">
    <source>
        <dbReference type="SAM" id="MobiDB-lite"/>
    </source>
</evidence>
<dbReference type="InterPro" id="IPR041569">
    <property type="entry name" value="AAA_lid_3"/>
</dbReference>
<dbReference type="Pfam" id="PF17862">
    <property type="entry name" value="AAA_lid_3"/>
    <property type="match status" value="1"/>
</dbReference>
<dbReference type="EMBL" id="SGJD01001986">
    <property type="protein sequence ID" value="KAB0397392.1"/>
    <property type="molecule type" value="Genomic_DNA"/>
</dbReference>
<dbReference type="PROSITE" id="PS51986">
    <property type="entry name" value="GS_BETA_GRASP"/>
    <property type="match status" value="1"/>
</dbReference>
<accession>A0A643CBB1</accession>
<dbReference type="InterPro" id="IPR050221">
    <property type="entry name" value="26S_Proteasome_ATPase"/>
</dbReference>
<dbReference type="InterPro" id="IPR003960">
    <property type="entry name" value="ATPase_AAA_CS"/>
</dbReference>
<dbReference type="Pfam" id="PF00004">
    <property type="entry name" value="AAA"/>
    <property type="match status" value="1"/>
</dbReference>
<dbReference type="AlphaFoldDB" id="A0A643CBB1"/>
<dbReference type="InterPro" id="IPR003959">
    <property type="entry name" value="ATPase_AAA_core"/>
</dbReference>
<evidence type="ECO:0000313" key="10">
    <source>
        <dbReference type="EMBL" id="KAB0397392.1"/>
    </source>
</evidence>
<reference evidence="10 11" key="1">
    <citation type="journal article" date="2019" name="PLoS ONE">
        <title>Genomic analyses reveal an absence of contemporary introgressive admixture between fin whales and blue whales, despite known hybrids.</title>
        <authorList>
            <person name="Westbury M.V."/>
            <person name="Petersen B."/>
            <person name="Lorenzen E.D."/>
        </authorList>
    </citation>
    <scope>NUCLEOTIDE SEQUENCE [LARGE SCALE GENOMIC DNA]</scope>
    <source>
        <strain evidence="10">FinWhale-01</strain>
    </source>
</reference>
<dbReference type="InterPro" id="IPR008147">
    <property type="entry name" value="Gln_synt_N"/>
</dbReference>
<feature type="region of interest" description="Disordered" evidence="8">
    <location>
        <begin position="1"/>
        <end position="38"/>
    </location>
</feature>